<dbReference type="EC" id="4.1.3.16" evidence="4"/>
<dbReference type="PANTHER" id="PTHR12128:SF66">
    <property type="entry name" value="4-HYDROXY-2-OXOGLUTARATE ALDOLASE, MITOCHONDRIAL"/>
    <property type="match status" value="1"/>
</dbReference>
<dbReference type="GO" id="GO:0008840">
    <property type="term" value="F:4-hydroxy-tetrahydrodipicolinate synthase activity"/>
    <property type="evidence" value="ECO:0007669"/>
    <property type="project" value="TreeGrafter"/>
</dbReference>
<name>A0A7R9HI45_9NEOP</name>
<reference evidence="12" key="1">
    <citation type="submission" date="2020-11" db="EMBL/GenBank/DDBJ databases">
        <authorList>
            <person name="Tran Van P."/>
        </authorList>
    </citation>
    <scope>NUCLEOTIDE SEQUENCE</scope>
</reference>
<comment type="similarity">
    <text evidence="2">Belongs to the DapA family.</text>
</comment>
<evidence type="ECO:0000256" key="7">
    <source>
        <dbReference type="ARBA" id="ARBA00023270"/>
    </source>
</evidence>
<evidence type="ECO:0000256" key="6">
    <source>
        <dbReference type="ARBA" id="ARBA00023239"/>
    </source>
</evidence>
<dbReference type="InterPro" id="IPR013785">
    <property type="entry name" value="Aldolase_TIM"/>
</dbReference>
<dbReference type="GO" id="GO:0009436">
    <property type="term" value="P:glyoxylate catabolic process"/>
    <property type="evidence" value="ECO:0007669"/>
    <property type="project" value="TreeGrafter"/>
</dbReference>
<evidence type="ECO:0000256" key="2">
    <source>
        <dbReference type="ARBA" id="ARBA00007592"/>
    </source>
</evidence>
<comment type="function">
    <text evidence="1">Catalyzes the final step in the metabolic pathway of hydroxyproline.</text>
</comment>
<keyword evidence="7" id="KW-0704">Schiff base</keyword>
<evidence type="ECO:0000256" key="4">
    <source>
        <dbReference type="ARBA" id="ARBA00012215"/>
    </source>
</evidence>
<evidence type="ECO:0000256" key="3">
    <source>
        <dbReference type="ARBA" id="ARBA00011881"/>
    </source>
</evidence>
<dbReference type="GO" id="GO:0005739">
    <property type="term" value="C:mitochondrion"/>
    <property type="evidence" value="ECO:0007669"/>
    <property type="project" value="TreeGrafter"/>
</dbReference>
<evidence type="ECO:0000313" key="12">
    <source>
        <dbReference type="EMBL" id="CAD7423734.1"/>
    </source>
</evidence>
<dbReference type="EMBL" id="OB792704">
    <property type="protein sequence ID" value="CAD7423734.1"/>
    <property type="molecule type" value="Genomic_DNA"/>
</dbReference>
<organism evidence="12">
    <name type="scientific">Timema monikensis</name>
    <dbReference type="NCBI Taxonomy" id="170555"/>
    <lineage>
        <taxon>Eukaryota</taxon>
        <taxon>Metazoa</taxon>
        <taxon>Ecdysozoa</taxon>
        <taxon>Arthropoda</taxon>
        <taxon>Hexapoda</taxon>
        <taxon>Insecta</taxon>
        <taxon>Pterygota</taxon>
        <taxon>Neoptera</taxon>
        <taxon>Polyneoptera</taxon>
        <taxon>Phasmatodea</taxon>
        <taxon>Timematodea</taxon>
        <taxon>Timematoidea</taxon>
        <taxon>Timematidae</taxon>
        <taxon>Timema</taxon>
    </lineage>
</organism>
<protein>
    <recommendedName>
        <fullName evidence="5">4-hydroxy-2-oxoglutarate aldolase, mitochondrial</fullName>
        <ecNumber evidence="4">4.1.3.16</ecNumber>
    </recommendedName>
    <alternativeName>
        <fullName evidence="9">Dihydrodipicolinate synthase-like</fullName>
    </alternativeName>
    <alternativeName>
        <fullName evidence="8">Probable 2-keto-4-hydroxyglutarate aldolase</fullName>
    </alternativeName>
</protein>
<evidence type="ECO:0000256" key="10">
    <source>
        <dbReference type="ARBA" id="ARBA00033610"/>
    </source>
</evidence>
<comment type="catalytic activity">
    <reaction evidence="10">
        <text>(4R)-4-hydroxy-2-oxoglutarate = glyoxylate + pyruvate</text>
        <dbReference type="Rhea" id="RHEA:30687"/>
        <dbReference type="ChEBI" id="CHEBI:15361"/>
        <dbReference type="ChEBI" id="CHEBI:36655"/>
        <dbReference type="ChEBI" id="CHEBI:62213"/>
        <dbReference type="EC" id="4.1.3.16"/>
    </reaction>
</comment>
<evidence type="ECO:0000256" key="8">
    <source>
        <dbReference type="ARBA" id="ARBA00030874"/>
    </source>
</evidence>
<dbReference type="GO" id="GO:0008700">
    <property type="term" value="F:(R,S)-4-hydroxy-2-oxoglutarate aldolase activity"/>
    <property type="evidence" value="ECO:0007669"/>
    <property type="project" value="UniProtKB-EC"/>
</dbReference>
<dbReference type="AlphaFoldDB" id="A0A7R9HI45"/>
<accession>A0A7R9HI45</accession>
<dbReference type="Pfam" id="PF00701">
    <property type="entry name" value="DHDPS"/>
    <property type="match status" value="1"/>
</dbReference>
<sequence length="358" mass="39246">MMSAGRLCAADVTSGIKRLSYSTGRTLDLSGIFPPIATPFLEDESIAYDKLEENIKKWNKIPFKGYVVQGSNGEYPFLTPGERVDMVKRVKALIPKDKLLISGSACECDYPSDNRDDERYGEVRCGCCIGPLPQLLQGQHDVPFQRFELMTEEPLPHDIALNQCLNRIYFRVLQLSALTEYFTSVADGSKVPVILYNMPVNTGIDMTAPLITSLASHPNIIGLKDSGGDITKMATVVKNTKHLSFQVIAGSTGFLLPALLVGCTGGINGLANILGEEVCQVYQLFQESRLKEAVQLHHNLVTPNSLVTRELGVPAMKAALDYVGLYGGPCRRPLQPLTSEEVHRVRDAFKAAGYGPRN</sequence>
<dbReference type="InterPro" id="IPR002220">
    <property type="entry name" value="DapA-like"/>
</dbReference>
<evidence type="ECO:0000256" key="5">
    <source>
        <dbReference type="ARBA" id="ARBA00018425"/>
    </source>
</evidence>
<dbReference type="Gene3D" id="3.20.20.70">
    <property type="entry name" value="Aldolase class I"/>
    <property type="match status" value="2"/>
</dbReference>
<proteinExistence type="inferred from homology"/>
<evidence type="ECO:0000256" key="9">
    <source>
        <dbReference type="ARBA" id="ARBA00032879"/>
    </source>
</evidence>
<dbReference type="InterPro" id="IPR020625">
    <property type="entry name" value="Schiff_base-form_aldolases_AS"/>
</dbReference>
<comment type="catalytic activity">
    <reaction evidence="11">
        <text>(4S)-4-hydroxy-2-oxoglutarate = glyoxylate + pyruvate</text>
        <dbReference type="Rhea" id="RHEA:35639"/>
        <dbReference type="ChEBI" id="CHEBI:15361"/>
        <dbReference type="ChEBI" id="CHEBI:36655"/>
        <dbReference type="ChEBI" id="CHEBI:71685"/>
        <dbReference type="EC" id="4.1.3.16"/>
    </reaction>
</comment>
<dbReference type="PANTHER" id="PTHR12128">
    <property type="entry name" value="DIHYDRODIPICOLINATE SYNTHASE"/>
    <property type="match status" value="1"/>
</dbReference>
<dbReference type="CDD" id="cd00408">
    <property type="entry name" value="DHDPS-like"/>
    <property type="match status" value="1"/>
</dbReference>
<dbReference type="SMART" id="SM01130">
    <property type="entry name" value="DHDPS"/>
    <property type="match status" value="1"/>
</dbReference>
<dbReference type="PROSITE" id="PS00666">
    <property type="entry name" value="DHDPS_2"/>
    <property type="match status" value="1"/>
</dbReference>
<comment type="subunit">
    <text evidence="3">Homotetramer.</text>
</comment>
<keyword evidence="6" id="KW-0456">Lyase</keyword>
<dbReference type="SUPFAM" id="SSF51569">
    <property type="entry name" value="Aldolase"/>
    <property type="match status" value="2"/>
</dbReference>
<gene>
    <name evidence="12" type="ORF">TMSB3V08_LOCUS709</name>
</gene>
<evidence type="ECO:0000256" key="1">
    <source>
        <dbReference type="ARBA" id="ARBA00002577"/>
    </source>
</evidence>
<evidence type="ECO:0000256" key="11">
    <source>
        <dbReference type="ARBA" id="ARBA00033613"/>
    </source>
</evidence>